<accession>A0A6P7S8V3</accession>
<feature type="region of interest" description="Disordered" evidence="2">
    <location>
        <begin position="75"/>
        <end position="96"/>
    </location>
</feature>
<feature type="compositionally biased region" description="Polar residues" evidence="2">
    <location>
        <begin position="2024"/>
        <end position="2039"/>
    </location>
</feature>
<proteinExistence type="predicted"/>
<reference evidence="4" key="1">
    <citation type="submission" date="2025-08" db="UniProtKB">
        <authorList>
            <consortium name="RefSeq"/>
        </authorList>
    </citation>
    <scope>IDENTIFICATION</scope>
</reference>
<evidence type="ECO:0000313" key="3">
    <source>
        <dbReference type="Proteomes" id="UP000515154"/>
    </source>
</evidence>
<feature type="compositionally biased region" description="Polar residues" evidence="2">
    <location>
        <begin position="75"/>
        <end position="92"/>
    </location>
</feature>
<dbReference type="KEGG" id="osn:115210200"/>
<evidence type="ECO:0000256" key="2">
    <source>
        <dbReference type="SAM" id="MobiDB-lite"/>
    </source>
</evidence>
<dbReference type="Proteomes" id="UP000515154">
    <property type="component" value="Linkage group LG4"/>
</dbReference>
<sequence length="2098" mass="225275">MPSVRSSASTTFSTSSYKQAIGNRKKLEMKAKNKNSKKLKEETDATDFDSDDDKSLRLCTKNVNGQMYLVMAPENETSSLSDVETDTGNSSDAVGEDDSEISVVLLNDAKSNENTVIEDEFMDQTLTVPGSPISTSDPVILPIISPSVLTNPSINSNLTSLLPPDLTANMSVSRDASLNAAVSLPTDSAPVLITNIKKEPGIEPISALAPSLVTKSEPIILMPQAVDTSAGSPAIKSEFVNSENQLKVNPQLHTDGSVDSSGTCEISVPISLPVNHKFTVDNKTTNSAVLPKNIIVRSSQPLSQTNLKNILYSFNAILKATPSSKESSGNVPPKGTNSVLLNGTNTVYSALEPNMSSCISNSTLNVLPPKSISGATSTLANTILKTENQPKISPLPATNLPKKVFVVPVSLPSNNSQVVHLTMVSNSQTTPVPSPVTSFKYMPSASTVGPILKNSQNTTIIGKPTFAIANQVATTTPTSSSAFPLQTNPLGNVLNNTSQMPSQMTPCVLVSTLVDQASPAVTSDDKTIVHNGYVSSNVFQVVKSSNSSISANVPTEGINSKETFIKSSELILPNGVTATPKTPTTNIAILEDLNSHKTIHAITKTTSSYNLDKSICTIPKIGSTADSSCLTKTQQMPGTGTYTSVVGNKTSWLILPASTSDAKNSPAGKTTTIEPNVQAVVSSASPSTTTIINTTKNLQDSFPKSEEIIKNSSSTNFVPQIRYAINVAKSQKLFPRPLAPKTEISTVISPTIINPLSHNLPSTSLNLSSSQNTSNFLVSTSNSSKAKQTSSLSVSPPNSTTSVSYSSNFNKPMVFIGPINPDDLLNLAKHIPSAAQSVFQTSPKTSESVKIIHPSDIYKAKGITNLPKVSPSSSQNIILVPPESLPEQVSFASSVTGKMKSKISNPLILSTSTHQPKNANAAKGISLLNTNAGTQSAPTFLQASNCNNNARFVTKTVHNNIPVMFSPSSTSSSEPLKLNVTTPVGSNPVYSQSQLKPSPAIVSTVTSAISKQQPQQQQQVTSANISPVIKVKQELPDDTVSNVAPVVSLVTSQENITANSLVKLTSFSNSQVNLKLGKVSSTSDTMVKPVSTRVVNYVTSPKSALPQFVKLTKIVDNVRKKLQSPTLVSQPNQSEKLLFKVQQPETQVMQVVDSSQQSNLPKSAAPDTCDNSKNVNSTTSLTSNFLITSTSSLILPSHLTNIKTSTVSSNNSSTKPESVVISDSQSDLGNLKSICQKEDENPMTLKIDSIFSLRDNSNFTINTPKDDWKIKSEEEMTNDFLKPMVSSLTDIKPVVSSLADIKPVVSSLADIKPMVSSLADIKPMVSSLADIKPVVTSWAISKPVISPSTTSKIVVSPLPTPKPKVNSFIPSKSIVSSTTTIKPNVTSVTTSKPVVLSSLTTSKPMVISLNTSKPVVSSFNTTTPVVTTLTNLQPLASVFPRPQSMVSLIPNSSQPIVSLLPTPQPTLASLRNPKRRISSVTSSVSPIFLSSNLQPTNSAQPLNDVNSTLKPNDINSSQTAFGEISTQTDFVENSTQINYGENSCQTDCEVSSNQTDYGENSSQTDFEAGSSQKELGVNSCQTDNGANSKQAVYKVNLIRPAQEVNLIRPAQEVNLIRPAQEVNLIRPAQEVNSTKSAVEVNSTLPHYVITAKPSIKLNNTLPPYKIIVTKPNVLNSAQQSCKIISSEPATEVNSFHSGHGINSTQTANGANSKSLGISNEEKLPQEASKPKLKFKMYQFDKPVTSKPPVSNSYRQYSYLNPKPIKPKTLIENPNVLKLVKMHSAFSKLQRENKQLEMKINSKKKTRIKIDKYTLSKFPLKQCFVMMPRMYLPDGKKSANVKKLGEKTLKSIKCRATCKNVTQMLRTNNILAAQTASKIGIRYLNTSANTNDARINNSKQNAAENAKSFRLISNSMNPLILPKTNAPLPGQRLLVMQLNGKSVLFPVVNKVQNQQTPILNKGHILQASIPSTLNPVNKSTAIRTSISDRSLLFNTQFVNIAPNVVSNDPRCNTLTNSTSLLNVSKTDSAQSVKPSNSSLDNAEEDDDVNSCLQLACGIIETNTLKRKASDYRRESRKMKDSFQMRSKKSKNYISSMLNI</sequence>
<keyword evidence="1" id="KW-0175">Coiled coil</keyword>
<keyword evidence="3" id="KW-1185">Reference proteome</keyword>
<gene>
    <name evidence="4" type="primary">LOC115210200</name>
</gene>
<evidence type="ECO:0000313" key="4">
    <source>
        <dbReference type="RefSeq" id="XP_029634528.1"/>
    </source>
</evidence>
<feature type="region of interest" description="Disordered" evidence="2">
    <location>
        <begin position="23"/>
        <end position="55"/>
    </location>
</feature>
<organism evidence="3 4">
    <name type="scientific">Octopus sinensis</name>
    <name type="common">East Asian common octopus</name>
    <dbReference type="NCBI Taxonomy" id="2607531"/>
    <lineage>
        <taxon>Eukaryota</taxon>
        <taxon>Metazoa</taxon>
        <taxon>Spiralia</taxon>
        <taxon>Lophotrochozoa</taxon>
        <taxon>Mollusca</taxon>
        <taxon>Cephalopoda</taxon>
        <taxon>Coleoidea</taxon>
        <taxon>Octopodiformes</taxon>
        <taxon>Octopoda</taxon>
        <taxon>Incirrata</taxon>
        <taxon>Octopodidae</taxon>
        <taxon>Octopus</taxon>
    </lineage>
</organism>
<feature type="region of interest" description="Disordered" evidence="2">
    <location>
        <begin position="2024"/>
        <end position="2043"/>
    </location>
</feature>
<evidence type="ECO:0000256" key="1">
    <source>
        <dbReference type="SAM" id="Coils"/>
    </source>
</evidence>
<feature type="region of interest" description="Disordered" evidence="2">
    <location>
        <begin position="1549"/>
        <end position="1577"/>
    </location>
</feature>
<protein>
    <submittedName>
        <fullName evidence="4">Mucin-3A isoform X1</fullName>
    </submittedName>
</protein>
<name>A0A6P7S8V3_9MOLL</name>
<dbReference type="RefSeq" id="XP_029634528.1">
    <property type="nucleotide sequence ID" value="XM_029778668.2"/>
</dbReference>
<feature type="coiled-coil region" evidence="1">
    <location>
        <begin position="1778"/>
        <end position="1805"/>
    </location>
</feature>